<dbReference type="OMA" id="RTIIKYD"/>
<name>A0A0D2RY53_GOSRA</name>
<gene>
    <name evidence="1" type="ORF">B456_012G052600</name>
</gene>
<dbReference type="AlphaFoldDB" id="A0A0D2RY53"/>
<evidence type="ECO:0000313" key="1">
    <source>
        <dbReference type="EMBL" id="KJB75707.1"/>
    </source>
</evidence>
<sequence>MAQRTIIKYDGSREIQEHIIKITNITTMLKTLGMIVDGSFLVQFILNLLPPNYGIFQIDYNCSTPHPT</sequence>
<dbReference type="Gramene" id="KJB75707">
    <property type="protein sequence ID" value="KJB75707"/>
    <property type="gene ID" value="B456_012G052600"/>
</dbReference>
<proteinExistence type="predicted"/>
<dbReference type="EMBL" id="CM001751">
    <property type="protein sequence ID" value="KJB75707.1"/>
    <property type="molecule type" value="Genomic_DNA"/>
</dbReference>
<organism evidence="1 2">
    <name type="scientific">Gossypium raimondii</name>
    <name type="common">Peruvian cotton</name>
    <name type="synonym">Gossypium klotzschianum subsp. raimondii</name>
    <dbReference type="NCBI Taxonomy" id="29730"/>
    <lineage>
        <taxon>Eukaryota</taxon>
        <taxon>Viridiplantae</taxon>
        <taxon>Streptophyta</taxon>
        <taxon>Embryophyta</taxon>
        <taxon>Tracheophyta</taxon>
        <taxon>Spermatophyta</taxon>
        <taxon>Magnoliopsida</taxon>
        <taxon>eudicotyledons</taxon>
        <taxon>Gunneridae</taxon>
        <taxon>Pentapetalae</taxon>
        <taxon>rosids</taxon>
        <taxon>malvids</taxon>
        <taxon>Malvales</taxon>
        <taxon>Malvaceae</taxon>
        <taxon>Malvoideae</taxon>
        <taxon>Gossypium</taxon>
    </lineage>
</organism>
<evidence type="ECO:0000313" key="2">
    <source>
        <dbReference type="Proteomes" id="UP000032304"/>
    </source>
</evidence>
<keyword evidence="2" id="KW-1185">Reference proteome</keyword>
<dbReference type="Proteomes" id="UP000032304">
    <property type="component" value="Chromosome 12"/>
</dbReference>
<accession>A0A0D2RY53</accession>
<reference evidence="1 2" key="1">
    <citation type="journal article" date="2012" name="Nature">
        <title>Repeated polyploidization of Gossypium genomes and the evolution of spinnable cotton fibres.</title>
        <authorList>
            <person name="Paterson A.H."/>
            <person name="Wendel J.F."/>
            <person name="Gundlach H."/>
            <person name="Guo H."/>
            <person name="Jenkins J."/>
            <person name="Jin D."/>
            <person name="Llewellyn D."/>
            <person name="Showmaker K.C."/>
            <person name="Shu S."/>
            <person name="Udall J."/>
            <person name="Yoo M.J."/>
            <person name="Byers R."/>
            <person name="Chen W."/>
            <person name="Doron-Faigenboim A."/>
            <person name="Duke M.V."/>
            <person name="Gong L."/>
            <person name="Grimwood J."/>
            <person name="Grover C."/>
            <person name="Grupp K."/>
            <person name="Hu G."/>
            <person name="Lee T.H."/>
            <person name="Li J."/>
            <person name="Lin L."/>
            <person name="Liu T."/>
            <person name="Marler B.S."/>
            <person name="Page J.T."/>
            <person name="Roberts A.W."/>
            <person name="Romanel E."/>
            <person name="Sanders W.S."/>
            <person name="Szadkowski E."/>
            <person name="Tan X."/>
            <person name="Tang H."/>
            <person name="Xu C."/>
            <person name="Wang J."/>
            <person name="Wang Z."/>
            <person name="Zhang D."/>
            <person name="Zhang L."/>
            <person name="Ashrafi H."/>
            <person name="Bedon F."/>
            <person name="Bowers J.E."/>
            <person name="Brubaker C.L."/>
            <person name="Chee P.W."/>
            <person name="Das S."/>
            <person name="Gingle A.R."/>
            <person name="Haigler C.H."/>
            <person name="Harker D."/>
            <person name="Hoffmann L.V."/>
            <person name="Hovav R."/>
            <person name="Jones D.C."/>
            <person name="Lemke C."/>
            <person name="Mansoor S."/>
            <person name="ur Rahman M."/>
            <person name="Rainville L.N."/>
            <person name="Rambani A."/>
            <person name="Reddy U.K."/>
            <person name="Rong J.K."/>
            <person name="Saranga Y."/>
            <person name="Scheffler B.E."/>
            <person name="Scheffler J.A."/>
            <person name="Stelly D.M."/>
            <person name="Triplett B.A."/>
            <person name="Van Deynze A."/>
            <person name="Vaslin M.F."/>
            <person name="Waghmare V.N."/>
            <person name="Walford S.A."/>
            <person name="Wright R.J."/>
            <person name="Zaki E.A."/>
            <person name="Zhang T."/>
            <person name="Dennis E.S."/>
            <person name="Mayer K.F."/>
            <person name="Peterson D.G."/>
            <person name="Rokhsar D.S."/>
            <person name="Wang X."/>
            <person name="Schmutz J."/>
        </authorList>
    </citation>
    <scope>NUCLEOTIDE SEQUENCE [LARGE SCALE GENOMIC DNA]</scope>
</reference>
<protein>
    <submittedName>
        <fullName evidence="1">Uncharacterized protein</fullName>
    </submittedName>
</protein>